<protein>
    <submittedName>
        <fullName evidence="1">Uncharacterized protein</fullName>
    </submittedName>
</protein>
<reference evidence="1 2" key="1">
    <citation type="journal article" date="2022" name="DNA Res.">
        <title>Chromosomal-level genome assembly of the orchid tree Bauhinia variegata (Leguminosae; Cercidoideae) supports the allotetraploid origin hypothesis of Bauhinia.</title>
        <authorList>
            <person name="Zhong Y."/>
            <person name="Chen Y."/>
            <person name="Zheng D."/>
            <person name="Pang J."/>
            <person name="Liu Y."/>
            <person name="Luo S."/>
            <person name="Meng S."/>
            <person name="Qian L."/>
            <person name="Wei D."/>
            <person name="Dai S."/>
            <person name="Zhou R."/>
        </authorList>
    </citation>
    <scope>NUCLEOTIDE SEQUENCE [LARGE SCALE GENOMIC DNA]</scope>
    <source>
        <strain evidence="1">BV-YZ2020</strain>
    </source>
</reference>
<keyword evidence="2" id="KW-1185">Reference proteome</keyword>
<name>A0ACB9MJR4_BAUVA</name>
<organism evidence="1 2">
    <name type="scientific">Bauhinia variegata</name>
    <name type="common">Purple orchid tree</name>
    <name type="synonym">Phanera variegata</name>
    <dbReference type="NCBI Taxonomy" id="167791"/>
    <lineage>
        <taxon>Eukaryota</taxon>
        <taxon>Viridiplantae</taxon>
        <taxon>Streptophyta</taxon>
        <taxon>Embryophyta</taxon>
        <taxon>Tracheophyta</taxon>
        <taxon>Spermatophyta</taxon>
        <taxon>Magnoliopsida</taxon>
        <taxon>eudicotyledons</taxon>
        <taxon>Gunneridae</taxon>
        <taxon>Pentapetalae</taxon>
        <taxon>rosids</taxon>
        <taxon>fabids</taxon>
        <taxon>Fabales</taxon>
        <taxon>Fabaceae</taxon>
        <taxon>Cercidoideae</taxon>
        <taxon>Cercideae</taxon>
        <taxon>Bauhiniinae</taxon>
        <taxon>Bauhinia</taxon>
    </lineage>
</organism>
<dbReference type="EMBL" id="CM039434">
    <property type="protein sequence ID" value="KAI4324233.1"/>
    <property type="molecule type" value="Genomic_DNA"/>
</dbReference>
<sequence length="93" mass="10610">MIETLMPLEDTNIESFHSEQDETDEEIVLALNHLNSEYEESGLDHGSFNNVNLLWKNPDLFVNLPFKLNEDINPTKANPLGMRLVDLALPSEE</sequence>
<evidence type="ECO:0000313" key="2">
    <source>
        <dbReference type="Proteomes" id="UP000828941"/>
    </source>
</evidence>
<comment type="caution">
    <text evidence="1">The sequence shown here is derived from an EMBL/GenBank/DDBJ whole genome shotgun (WGS) entry which is preliminary data.</text>
</comment>
<evidence type="ECO:0000313" key="1">
    <source>
        <dbReference type="EMBL" id="KAI4324233.1"/>
    </source>
</evidence>
<dbReference type="Proteomes" id="UP000828941">
    <property type="component" value="Chromosome 9"/>
</dbReference>
<accession>A0ACB9MJR4</accession>
<gene>
    <name evidence="1" type="ORF">L6164_023787</name>
</gene>
<proteinExistence type="predicted"/>